<feature type="domain" description="DinB-like" evidence="9">
    <location>
        <begin position="554"/>
        <end position="684"/>
    </location>
</feature>
<dbReference type="Pfam" id="PF12867">
    <property type="entry name" value="DinB_2"/>
    <property type="match status" value="1"/>
</dbReference>
<dbReference type="GO" id="GO:0008168">
    <property type="term" value="F:methyltransferase activity"/>
    <property type="evidence" value="ECO:0007669"/>
    <property type="project" value="UniProtKB-KW"/>
</dbReference>
<gene>
    <name evidence="10" type="ORF">EHS24_002708</name>
</gene>
<dbReference type="GO" id="GO:0032259">
    <property type="term" value="P:methylation"/>
    <property type="evidence" value="ECO:0007669"/>
    <property type="project" value="UniProtKB-KW"/>
</dbReference>
<evidence type="ECO:0000256" key="2">
    <source>
        <dbReference type="ARBA" id="ARBA00022679"/>
    </source>
</evidence>
<evidence type="ECO:0000256" key="3">
    <source>
        <dbReference type="ARBA" id="ARBA00023002"/>
    </source>
</evidence>
<keyword evidence="3" id="KW-0560">Oxidoreductase</keyword>
<evidence type="ECO:0000259" key="8">
    <source>
        <dbReference type="Pfam" id="PF10017"/>
    </source>
</evidence>
<keyword evidence="1" id="KW-0489">Methyltransferase</keyword>
<dbReference type="InterPro" id="IPR016187">
    <property type="entry name" value="CTDL_fold"/>
</dbReference>
<keyword evidence="2" id="KW-0808">Transferase</keyword>
<feature type="compositionally biased region" description="Basic and acidic residues" evidence="6">
    <location>
        <begin position="980"/>
        <end position="996"/>
    </location>
</feature>
<dbReference type="EMBL" id="RSCE01000013">
    <property type="protein sequence ID" value="RSH78244.1"/>
    <property type="molecule type" value="Genomic_DNA"/>
</dbReference>
<feature type="domain" description="Histidine-specific methyltransferase SAM-dependent" evidence="8">
    <location>
        <begin position="341"/>
        <end position="512"/>
    </location>
</feature>
<dbReference type="AlphaFoldDB" id="A0A427XHN7"/>
<accession>A0A427XHN7</accession>
<dbReference type="Pfam" id="PF03781">
    <property type="entry name" value="FGE-sulfatase"/>
    <property type="match status" value="1"/>
</dbReference>
<evidence type="ECO:0000256" key="4">
    <source>
        <dbReference type="ARBA" id="ARBA00023004"/>
    </source>
</evidence>
<comment type="pathway">
    <text evidence="5">Amino-acid biosynthesis; ergothioneine biosynthesis.</text>
</comment>
<name>A0A427XHN7_9TREE</name>
<dbReference type="GeneID" id="39587251"/>
<sequence>MSSSIIYTLPPIATNGEPESLRDQVEHGLLGTSTPTVPGDTPEDSQWAYKRSVPTVVLYDEAGLRLYDRITSNAPEYYLFEDELNLIKTHGHEIARAMGFPGPSGAAALRTNDSPKNHDAPYYPPVKPWKPARWGDADVGKWNEGVNGEEGLGSGRQTTGWDIVELGAGALRKTAHLLSALADTIPGKASDSSTAPITYHALDLSRPELDRVLGQMDETYGDNLAGRVACVGLHGDYTAGLELVRNGGLSNLEDGMSSMPSTPTSTHLSGLDSLSLETPDSPDSTHLATPALTLAELAGDQTQVVDGDVPELGTSLGGSKWSPKVTPIVPSKAVSEDTTMPSRPLHFMFLGSSLGNFERAQAAPFLRSLPLRQGDTILLGLDGRPAPGPEGKLKVEVAYNDPAGHTRAFEEHGWDVARTELRLAPDDGVEFIGRYNEVLGRHESYFRAKRAQTIHLPNSGTDVTLEKDELLNIEWSYKYSVGEALEMFDEADLSVIDSWKAPNSEYRLWLLERPDVRFSKGAPEDTTVATRWPSAVPTWDEWQGMWKLWDHITLEMIPTEMLHQKPIDLRHICLFYLGHIPTFLDIFLSRITDGTHTEPVYFKDIFERGIDPDVDDPNKIHAHSEVPSCEEDWPILSQILTFRDAVRARVRRMYDDIDAGKPVGRRTARGLFMAFEHEAMHAETLLYMLIQSPLTVAPTEMPQWDVLASHWADASKRAATQGNAGILKVPVTTVFLGHDDLEADDKGIVADHEFGWDNEHGRHAVKVEAFNAEALPVTNAEYYAFLATTNALNGLTAAAAPASWVLGKDGKWAVRSLYGPVPFSVAGSWPLMASRDELVAYATFRGGRLPTEPELRALWVHPAGPRPAGLTSNTAFKHWHPVPPMPTHTDNAGIVVHGHNGGVWEWTSTKFAPFDGFIPSELYPGYSADFYDGKHFVVLGGSYATVPQIARRESFRNWYQGNYRFACTRVSEDFTLHPLERKGAKEEGSGEEERKGKESKRRHAFGAIL</sequence>
<dbReference type="InterPro" id="IPR024775">
    <property type="entry name" value="DinB-like"/>
</dbReference>
<dbReference type="SUPFAM" id="SSF56436">
    <property type="entry name" value="C-type lectin-like"/>
    <property type="match status" value="1"/>
</dbReference>
<feature type="region of interest" description="Disordered" evidence="6">
    <location>
        <begin position="980"/>
        <end position="1009"/>
    </location>
</feature>
<dbReference type="InterPro" id="IPR051128">
    <property type="entry name" value="EgtD_Methyltrsf_superfamily"/>
</dbReference>
<keyword evidence="4" id="KW-0408">Iron</keyword>
<dbReference type="RefSeq" id="XP_028473391.1">
    <property type="nucleotide sequence ID" value="XM_028618435.1"/>
</dbReference>
<feature type="domain" description="Histidine-specific methyltransferase SAM-dependent" evidence="8">
    <location>
        <begin position="50"/>
        <end position="98"/>
    </location>
</feature>
<dbReference type="Pfam" id="PF10017">
    <property type="entry name" value="Methyltransf_33"/>
    <property type="match status" value="3"/>
</dbReference>
<evidence type="ECO:0000259" key="7">
    <source>
        <dbReference type="Pfam" id="PF03781"/>
    </source>
</evidence>
<reference evidence="10 11" key="1">
    <citation type="submission" date="2018-11" db="EMBL/GenBank/DDBJ databases">
        <title>Genome sequence of Apiotrichum porosum DSM 27194.</title>
        <authorList>
            <person name="Aliyu H."/>
            <person name="Gorte O."/>
            <person name="Ochsenreither K."/>
        </authorList>
    </citation>
    <scope>NUCLEOTIDE SEQUENCE [LARGE SCALE GENOMIC DNA]</scope>
    <source>
        <strain evidence="10 11">DSM 27194</strain>
    </source>
</reference>
<dbReference type="InterPro" id="IPR042095">
    <property type="entry name" value="SUMF_sf"/>
</dbReference>
<dbReference type="Gene3D" id="3.90.1580.10">
    <property type="entry name" value="paralog of FGE (formylglycine-generating enzyme)"/>
    <property type="match status" value="1"/>
</dbReference>
<evidence type="ECO:0000256" key="5">
    <source>
        <dbReference type="ARBA" id="ARBA00037882"/>
    </source>
</evidence>
<evidence type="ECO:0000256" key="6">
    <source>
        <dbReference type="SAM" id="MobiDB-lite"/>
    </source>
</evidence>
<evidence type="ECO:0000313" key="10">
    <source>
        <dbReference type="EMBL" id="RSH78244.1"/>
    </source>
</evidence>
<evidence type="ECO:0000313" key="11">
    <source>
        <dbReference type="Proteomes" id="UP000279236"/>
    </source>
</evidence>
<feature type="domain" description="Histidine-specific methyltransferase SAM-dependent" evidence="8">
    <location>
        <begin position="161"/>
        <end position="243"/>
    </location>
</feature>
<feature type="compositionally biased region" description="Basic residues" evidence="6">
    <location>
        <begin position="997"/>
        <end position="1009"/>
    </location>
</feature>
<dbReference type="OrthoDB" id="659at2759"/>
<dbReference type="STRING" id="105984.A0A427XHN7"/>
<evidence type="ECO:0000256" key="1">
    <source>
        <dbReference type="ARBA" id="ARBA00022603"/>
    </source>
</evidence>
<proteinExistence type="predicted"/>
<dbReference type="InterPro" id="IPR029063">
    <property type="entry name" value="SAM-dependent_MTases_sf"/>
</dbReference>
<dbReference type="Gene3D" id="3.40.50.150">
    <property type="entry name" value="Vaccinia Virus protein VP39"/>
    <property type="match status" value="2"/>
</dbReference>
<organism evidence="10 11">
    <name type="scientific">Apiotrichum porosum</name>
    <dbReference type="NCBI Taxonomy" id="105984"/>
    <lineage>
        <taxon>Eukaryota</taxon>
        <taxon>Fungi</taxon>
        <taxon>Dikarya</taxon>
        <taxon>Basidiomycota</taxon>
        <taxon>Agaricomycotina</taxon>
        <taxon>Tremellomycetes</taxon>
        <taxon>Trichosporonales</taxon>
        <taxon>Trichosporonaceae</taxon>
        <taxon>Apiotrichum</taxon>
    </lineage>
</organism>
<evidence type="ECO:0008006" key="12">
    <source>
        <dbReference type="Google" id="ProtNLM"/>
    </source>
</evidence>
<dbReference type="Proteomes" id="UP000279236">
    <property type="component" value="Unassembled WGS sequence"/>
</dbReference>
<dbReference type="InterPro" id="IPR019257">
    <property type="entry name" value="MeTrfase_dom"/>
</dbReference>
<dbReference type="InterPro" id="IPR005532">
    <property type="entry name" value="SUMF_dom"/>
</dbReference>
<dbReference type="PANTHER" id="PTHR43397">
    <property type="entry name" value="ERGOTHIONEINE BIOSYNTHESIS PROTEIN 1"/>
    <property type="match status" value="1"/>
</dbReference>
<dbReference type="PANTHER" id="PTHR43397:SF1">
    <property type="entry name" value="ERGOTHIONEINE BIOSYNTHESIS PROTEIN 1"/>
    <property type="match status" value="1"/>
</dbReference>
<keyword evidence="11" id="KW-1185">Reference proteome</keyword>
<evidence type="ECO:0000259" key="9">
    <source>
        <dbReference type="Pfam" id="PF12867"/>
    </source>
</evidence>
<protein>
    <recommendedName>
        <fullName evidence="12">Sulfatase-modifying factor enzyme domain-containing protein</fullName>
    </recommendedName>
</protein>
<feature type="domain" description="Sulfatase-modifying factor enzyme-like" evidence="7">
    <location>
        <begin position="752"/>
        <end position="962"/>
    </location>
</feature>
<comment type="caution">
    <text evidence="10">The sequence shown here is derived from an EMBL/GenBank/DDBJ whole genome shotgun (WGS) entry which is preliminary data.</text>
</comment>